<dbReference type="InterPro" id="IPR021109">
    <property type="entry name" value="Peptidase_aspartic_dom_sf"/>
</dbReference>
<accession>A0A371ED71</accession>
<dbReference type="EMBL" id="QJKJ01014631">
    <property type="protein sequence ID" value="RDX63959.1"/>
    <property type="molecule type" value="Genomic_DNA"/>
</dbReference>
<gene>
    <name evidence="1" type="ORF">CR513_57539</name>
</gene>
<dbReference type="PANTHER" id="PTHR33240:SF15">
    <property type="entry name" value="GAG-PRO-LIKE PROTEIN"/>
    <property type="match status" value="1"/>
</dbReference>
<dbReference type="OrthoDB" id="2919534at2759"/>
<comment type="caution">
    <text evidence="1">The sequence shown here is derived from an EMBL/GenBank/DDBJ whole genome shotgun (WGS) entry which is preliminary data.</text>
</comment>
<evidence type="ECO:0000313" key="1">
    <source>
        <dbReference type="EMBL" id="RDX63959.1"/>
    </source>
</evidence>
<protein>
    <recommendedName>
        <fullName evidence="3">G-patch domain-containing protein</fullName>
    </recommendedName>
</protein>
<proteinExistence type="predicted"/>
<name>A0A371ED71_MUCPR</name>
<dbReference type="AlphaFoldDB" id="A0A371ED71"/>
<evidence type="ECO:0008006" key="3">
    <source>
        <dbReference type="Google" id="ProtNLM"/>
    </source>
</evidence>
<dbReference type="CDD" id="cd00303">
    <property type="entry name" value="retropepsin_like"/>
    <property type="match status" value="1"/>
</dbReference>
<keyword evidence="2" id="KW-1185">Reference proteome</keyword>
<dbReference type="PANTHER" id="PTHR33240">
    <property type="entry name" value="OS08G0508500 PROTEIN"/>
    <property type="match status" value="1"/>
</dbReference>
<feature type="non-terminal residue" evidence="1">
    <location>
        <position position="1"/>
    </location>
</feature>
<organism evidence="1 2">
    <name type="scientific">Mucuna pruriens</name>
    <name type="common">Velvet bean</name>
    <name type="synonym">Dolichos pruriens</name>
    <dbReference type="NCBI Taxonomy" id="157652"/>
    <lineage>
        <taxon>Eukaryota</taxon>
        <taxon>Viridiplantae</taxon>
        <taxon>Streptophyta</taxon>
        <taxon>Embryophyta</taxon>
        <taxon>Tracheophyta</taxon>
        <taxon>Spermatophyta</taxon>
        <taxon>Magnoliopsida</taxon>
        <taxon>eudicotyledons</taxon>
        <taxon>Gunneridae</taxon>
        <taxon>Pentapetalae</taxon>
        <taxon>rosids</taxon>
        <taxon>fabids</taxon>
        <taxon>Fabales</taxon>
        <taxon>Fabaceae</taxon>
        <taxon>Papilionoideae</taxon>
        <taxon>50 kb inversion clade</taxon>
        <taxon>NPAAA clade</taxon>
        <taxon>indigoferoid/millettioid clade</taxon>
        <taxon>Phaseoleae</taxon>
        <taxon>Mucuna</taxon>
    </lineage>
</organism>
<evidence type="ECO:0000313" key="2">
    <source>
        <dbReference type="Proteomes" id="UP000257109"/>
    </source>
</evidence>
<reference evidence="1" key="1">
    <citation type="submission" date="2018-05" db="EMBL/GenBank/DDBJ databases">
        <title>Draft genome of Mucuna pruriens seed.</title>
        <authorList>
            <person name="Nnadi N.E."/>
            <person name="Vos R."/>
            <person name="Hasami M.H."/>
            <person name="Devisetty U.K."/>
            <person name="Aguiy J.C."/>
        </authorList>
    </citation>
    <scope>NUCLEOTIDE SEQUENCE [LARGE SCALE GENOMIC DNA]</scope>
    <source>
        <strain evidence="1">JCA_2017</strain>
    </source>
</reference>
<sequence>MIAKVLIENGSSLNVMPKATLDKLYLPSATLKNSPIVVKAFDGSKREVMGEITLPIRVGPKTFDVTFQVMDIRPVYICLLGGLWIHAARVVPCSLHQKVKFIMDGQLISIMGEKELIISTPFLVEYIEGEALETSFQALEIVGTANVEVEGGDPRLSRVAVMASKVLINNSFQPGKGLGKELHGIAELKERPGWRDHDKQLAWPDLYRYFTSGGIISLELIVVVEDQSPELAEWVYPTARELDN</sequence>
<dbReference type="Gene3D" id="2.40.70.10">
    <property type="entry name" value="Acid Proteases"/>
    <property type="match status" value="1"/>
</dbReference>
<dbReference type="Proteomes" id="UP000257109">
    <property type="component" value="Unassembled WGS sequence"/>
</dbReference>
<dbReference type="STRING" id="157652.A0A371ED71"/>